<dbReference type="CDD" id="cd02603">
    <property type="entry name" value="HAD_sEH-N_like"/>
    <property type="match status" value="1"/>
</dbReference>
<dbReference type="SFLD" id="SFLDS00003">
    <property type="entry name" value="Haloacid_Dehalogenase"/>
    <property type="match status" value="1"/>
</dbReference>
<evidence type="ECO:0000313" key="1">
    <source>
        <dbReference type="EMBL" id="OWP77810.1"/>
    </source>
</evidence>
<dbReference type="Pfam" id="PF00702">
    <property type="entry name" value="Hydrolase"/>
    <property type="match status" value="1"/>
</dbReference>
<evidence type="ECO:0000313" key="2">
    <source>
        <dbReference type="Proteomes" id="UP000198034"/>
    </source>
</evidence>
<dbReference type="PANTHER" id="PTHR43611">
    <property type="entry name" value="ALPHA-D-GLUCOSE 1-PHOSPHATE PHOSPHATASE"/>
    <property type="match status" value="1"/>
</dbReference>
<dbReference type="Gene3D" id="3.40.50.1000">
    <property type="entry name" value="HAD superfamily/HAD-like"/>
    <property type="match status" value="1"/>
</dbReference>
<dbReference type="EMBL" id="MTCY01000014">
    <property type="protein sequence ID" value="OWP77810.1"/>
    <property type="molecule type" value="Genomic_DNA"/>
</dbReference>
<dbReference type="Gene3D" id="1.10.150.240">
    <property type="entry name" value="Putative phosphatase, domain 2"/>
    <property type="match status" value="1"/>
</dbReference>
<dbReference type="PANTHER" id="PTHR43611:SF3">
    <property type="entry name" value="FLAVIN MONONUCLEOTIDE HYDROLASE 1, CHLOROPLATIC"/>
    <property type="match status" value="1"/>
</dbReference>
<dbReference type="Proteomes" id="UP000198034">
    <property type="component" value="Unassembled WGS sequence"/>
</dbReference>
<dbReference type="InterPro" id="IPR006439">
    <property type="entry name" value="HAD-SF_hydro_IA"/>
</dbReference>
<dbReference type="NCBIfam" id="TIGR01509">
    <property type="entry name" value="HAD-SF-IA-v3"/>
    <property type="match status" value="1"/>
</dbReference>
<sequence>MINNIIFDFGNVFMNLDKNASLKALKELGLSEWDEDFEQINQEFEKGKITEVHFMIELKKRMPNASIDDIRTAWNAVITDFPLSRLEFLQKLSHKYKLYLLSNINEIHIAKFEHRVGMTFAREFYQCFEKVYFSSEIGFRKPEKEAFDFILKKHELPPKRTLFVDDEITNIETAASMGMHVWHLQTDTEDVTNLLSKKEIPL</sequence>
<dbReference type="SUPFAM" id="SSF56784">
    <property type="entry name" value="HAD-like"/>
    <property type="match status" value="1"/>
</dbReference>
<dbReference type="AlphaFoldDB" id="A0A246GB70"/>
<dbReference type="OrthoDB" id="9797415at2"/>
<comment type="caution">
    <text evidence="1">The sequence shown here is derived from an EMBL/GenBank/DDBJ whole genome shotgun (WGS) entry which is preliminary data.</text>
</comment>
<gene>
    <name evidence="1" type="ORF">BWK62_06535</name>
</gene>
<reference evidence="1 2" key="1">
    <citation type="journal article" date="2017" name="Infect. Genet. Evol.">
        <title>Comparative genome analysis of fish pathogen Flavobacterium columnare reveals extensive sequence diversity within the species.</title>
        <authorList>
            <person name="Kayansamruaj P."/>
            <person name="Dong H.T."/>
            <person name="Hirono I."/>
            <person name="Kondo H."/>
            <person name="Senapin S."/>
            <person name="Rodkhum C."/>
        </authorList>
    </citation>
    <scope>NUCLEOTIDE SEQUENCE [LARGE SCALE GENOMIC DNA]</scope>
    <source>
        <strain evidence="1 2">1214</strain>
    </source>
</reference>
<dbReference type="InterPro" id="IPR036412">
    <property type="entry name" value="HAD-like_sf"/>
</dbReference>
<organism evidence="1 2">
    <name type="scientific">Flavobacterium columnare</name>
    <dbReference type="NCBI Taxonomy" id="996"/>
    <lineage>
        <taxon>Bacteria</taxon>
        <taxon>Pseudomonadati</taxon>
        <taxon>Bacteroidota</taxon>
        <taxon>Flavobacteriia</taxon>
        <taxon>Flavobacteriales</taxon>
        <taxon>Flavobacteriaceae</taxon>
        <taxon>Flavobacterium</taxon>
    </lineage>
</organism>
<proteinExistence type="predicted"/>
<name>A0A246GB70_9FLAO</name>
<dbReference type="InterPro" id="IPR023214">
    <property type="entry name" value="HAD_sf"/>
</dbReference>
<protein>
    <submittedName>
        <fullName evidence="1">Haloacid dehalogenase</fullName>
    </submittedName>
</protein>
<accession>A0A246GB70</accession>
<dbReference type="SFLD" id="SFLDG01129">
    <property type="entry name" value="C1.5:_HAD__Beta-PGM__Phosphata"/>
    <property type="match status" value="1"/>
</dbReference>
<dbReference type="InterPro" id="IPR023198">
    <property type="entry name" value="PGP-like_dom2"/>
</dbReference>